<reference evidence="2 3" key="1">
    <citation type="submission" date="2021-03" db="EMBL/GenBank/DDBJ databases">
        <title>Antimicrobial resistance genes in bacteria isolated from Japanese honey, and their potential for conferring macrolide and lincosamide resistance in the American foulbrood pathogen Paenibacillus larvae.</title>
        <authorList>
            <person name="Okamoto M."/>
            <person name="Kumagai M."/>
            <person name="Kanamori H."/>
            <person name="Takamatsu D."/>
        </authorList>
    </citation>
    <scope>NUCLEOTIDE SEQUENCE [LARGE SCALE GENOMIC DNA]</scope>
    <source>
        <strain evidence="2 3">J21TS3</strain>
    </source>
</reference>
<feature type="transmembrane region" description="Helical" evidence="1">
    <location>
        <begin position="305"/>
        <end position="323"/>
    </location>
</feature>
<evidence type="ECO:0000313" key="2">
    <source>
        <dbReference type="EMBL" id="GIO66492.1"/>
    </source>
</evidence>
<comment type="caution">
    <text evidence="2">The sequence shown here is derived from an EMBL/GenBank/DDBJ whole genome shotgun (WGS) entry which is preliminary data.</text>
</comment>
<keyword evidence="3" id="KW-1185">Reference proteome</keyword>
<evidence type="ECO:0000256" key="1">
    <source>
        <dbReference type="SAM" id="Phobius"/>
    </source>
</evidence>
<evidence type="ECO:0000313" key="3">
    <source>
        <dbReference type="Proteomes" id="UP000680638"/>
    </source>
</evidence>
<gene>
    <name evidence="2" type="ORF">J21TS3_13130</name>
</gene>
<keyword evidence="1" id="KW-0812">Transmembrane</keyword>
<organism evidence="2 3">
    <name type="scientific">Paenibacillus cookii</name>
    <dbReference type="NCBI Taxonomy" id="157839"/>
    <lineage>
        <taxon>Bacteria</taxon>
        <taxon>Bacillati</taxon>
        <taxon>Bacillota</taxon>
        <taxon>Bacilli</taxon>
        <taxon>Bacillales</taxon>
        <taxon>Paenibacillaceae</taxon>
        <taxon>Paenibacillus</taxon>
    </lineage>
</organism>
<name>A0ABQ4LT91_9BACL</name>
<protein>
    <recommendedName>
        <fullName evidence="4">Type II secretion system protein GspF domain-containing protein</fullName>
    </recommendedName>
</protein>
<sequence length="691" mass="80488">MSIKSILLIVLLSSLVLFAAAYAVLAWIGRRQRQDVHDGFYGEAGGKRVGWRGHWNRILQQSYVWMVRVPLLSAYIRRIRKRLAIHAYDEFRLRHETAQVTLAVLGLLSLSACILLLLNPSVSFLLLVLLTAVILNSLLVDMYANRLEKRLLVQMVDLFSEVRHRYQQHEMIDEALYEAAETAGYEAAIHTRRIYEALNAKEPSVELEKYYESAPNRFLKAFAGISYMIMEFGDKVKEQGSIYLKGLGGLTKEIHLEILRRDKLDYLLKGLNVIALAPVFFAKPIERWARGSFPAMDAFYTSKLGYLTKIVIYAVIILSFVLLQRLQQDNETAYRTGDRKKSWEQFLSSFPIVRAIAAFVAPRPASPAYAKIVRLLRESSTHLRYEWFYVRRIAFFCLTFAVTMTMILFLHQSAKKQILYAPVQGTTFFGQLSSEQRTEGQRISDRDREIMEEVGMSSTATYDDVASRWSVKQEHNGIGSKDTMVADVNRILAKIKAYHAEYVKWWELLASLLAAWAGYQFPLWLLYFQRKIRYMDMRHEVYQFQTVISMLREMERISVEEILEWMNRFAIIFKTPIQRCVLHYDHGAEMALTELREEVRLTEFQRLVDKLLLCVEKIPIAQAFDDLDNEMAFYFEQRKQEYEKIIDTKAALGKMLGFAPMYALVFMYLVIPLIAMSFMQMNVYYEEIRKI</sequence>
<accession>A0ABQ4LT91</accession>
<keyword evidence="1" id="KW-1133">Transmembrane helix</keyword>
<feature type="transmembrane region" description="Helical" evidence="1">
    <location>
        <begin position="97"/>
        <end position="118"/>
    </location>
</feature>
<feature type="transmembrane region" description="Helical" evidence="1">
    <location>
        <begin position="662"/>
        <end position="685"/>
    </location>
</feature>
<keyword evidence="1" id="KW-0472">Membrane</keyword>
<dbReference type="Proteomes" id="UP000680638">
    <property type="component" value="Unassembled WGS sequence"/>
</dbReference>
<feature type="transmembrane region" description="Helical" evidence="1">
    <location>
        <begin position="393"/>
        <end position="411"/>
    </location>
</feature>
<feature type="transmembrane region" description="Helical" evidence="1">
    <location>
        <begin position="508"/>
        <end position="528"/>
    </location>
</feature>
<dbReference type="RefSeq" id="WP_212948494.1">
    <property type="nucleotide sequence ID" value="NZ_BORW01000004.1"/>
</dbReference>
<dbReference type="EMBL" id="BORW01000004">
    <property type="protein sequence ID" value="GIO66492.1"/>
    <property type="molecule type" value="Genomic_DNA"/>
</dbReference>
<feature type="transmembrane region" description="Helical" evidence="1">
    <location>
        <begin position="266"/>
        <end position="285"/>
    </location>
</feature>
<evidence type="ECO:0008006" key="4">
    <source>
        <dbReference type="Google" id="ProtNLM"/>
    </source>
</evidence>
<proteinExistence type="predicted"/>
<feature type="transmembrane region" description="Helical" evidence="1">
    <location>
        <begin position="124"/>
        <end position="144"/>
    </location>
</feature>